<dbReference type="InterPro" id="IPR045739">
    <property type="entry name" value="ACT_dom_pair"/>
</dbReference>
<evidence type="ECO:0000313" key="3">
    <source>
        <dbReference type="Proteomes" id="UP000218113"/>
    </source>
</evidence>
<dbReference type="InterPro" id="IPR002912">
    <property type="entry name" value="ACT_dom"/>
</dbReference>
<dbReference type="AlphaFoldDB" id="A0A2A4SS83"/>
<dbReference type="SUPFAM" id="SSF55021">
    <property type="entry name" value="ACT-like"/>
    <property type="match status" value="2"/>
</dbReference>
<protein>
    <submittedName>
        <fullName evidence="2">Amino acid-binding protein</fullName>
    </submittedName>
</protein>
<dbReference type="PROSITE" id="PS51671">
    <property type="entry name" value="ACT"/>
    <property type="match status" value="1"/>
</dbReference>
<dbReference type="InterPro" id="IPR045865">
    <property type="entry name" value="ACT-like_dom_sf"/>
</dbReference>
<dbReference type="Pfam" id="PF19571">
    <property type="entry name" value="ACT_8"/>
    <property type="match status" value="1"/>
</dbReference>
<evidence type="ECO:0000313" key="2">
    <source>
        <dbReference type="EMBL" id="PCI23994.1"/>
    </source>
</evidence>
<reference evidence="3" key="1">
    <citation type="submission" date="2017-08" db="EMBL/GenBank/DDBJ databases">
        <title>A dynamic microbial community with high functional redundancy inhabits the cold, oxic subseafloor aquifer.</title>
        <authorList>
            <person name="Tully B.J."/>
            <person name="Wheat C.G."/>
            <person name="Glazer B.T."/>
            <person name="Huber J.A."/>
        </authorList>
    </citation>
    <scope>NUCLEOTIDE SEQUENCE [LARGE SCALE GENOMIC DNA]</scope>
</reference>
<dbReference type="PANTHER" id="PTHR40099:SF1">
    <property type="entry name" value="ACETOLACTATE SYNTHASE, SMALL SUBUNIT"/>
    <property type="match status" value="1"/>
</dbReference>
<evidence type="ECO:0000259" key="1">
    <source>
        <dbReference type="PROSITE" id="PS51671"/>
    </source>
</evidence>
<dbReference type="Gene3D" id="3.30.2130.10">
    <property type="entry name" value="VC0802-like"/>
    <property type="match status" value="1"/>
</dbReference>
<feature type="domain" description="ACT" evidence="1">
    <location>
        <begin position="71"/>
        <end position="146"/>
    </location>
</feature>
<accession>A0A2A4SS83</accession>
<sequence>MKLKQLSIEIENSPGRLYGITKILGEAGINLKALSLADTTSFGQLRILVSNLPEARRLLMKLQVPAKVDEVVAAEITDQPGALAKLLKALLQTRISVQYMYAFTGGESNKAIMIFHFCDVDRAVQVLLDHGISLLSAKDFGIVESN</sequence>
<comment type="caution">
    <text evidence="2">The sequence shown here is derived from an EMBL/GenBank/DDBJ whole genome shotgun (WGS) entry which is preliminary data.</text>
</comment>
<dbReference type="EMBL" id="NVSR01000130">
    <property type="protein sequence ID" value="PCI23994.1"/>
    <property type="molecule type" value="Genomic_DNA"/>
</dbReference>
<dbReference type="PANTHER" id="PTHR40099">
    <property type="entry name" value="ACETOLACTATE SYNTHASE, SMALL SUBUNIT"/>
    <property type="match status" value="1"/>
</dbReference>
<dbReference type="Proteomes" id="UP000218113">
    <property type="component" value="Unassembled WGS sequence"/>
</dbReference>
<organism evidence="2 3">
    <name type="scientific">SAR324 cluster bacterium</name>
    <dbReference type="NCBI Taxonomy" id="2024889"/>
    <lineage>
        <taxon>Bacteria</taxon>
        <taxon>Deltaproteobacteria</taxon>
        <taxon>SAR324 cluster</taxon>
    </lineage>
</organism>
<proteinExistence type="predicted"/>
<name>A0A2A4SS83_9DELT</name>
<gene>
    <name evidence="2" type="ORF">COB67_12100</name>
</gene>